<keyword evidence="9" id="KW-1185">Reference proteome</keyword>
<accession>F4S7B5</accession>
<dbReference type="Gene3D" id="1.20.1270.60">
    <property type="entry name" value="Arfaptin homology (AH) domain/BAR domain"/>
    <property type="match status" value="1"/>
</dbReference>
<feature type="domain" description="F-BAR" evidence="7">
    <location>
        <begin position="45"/>
        <end position="303"/>
    </location>
</feature>
<dbReference type="AlphaFoldDB" id="F4S7B5"/>
<dbReference type="GO" id="GO:0009898">
    <property type="term" value="C:cytoplasmic side of plasma membrane"/>
    <property type="evidence" value="ECO:0007669"/>
    <property type="project" value="TreeGrafter"/>
</dbReference>
<dbReference type="Pfam" id="PF00611">
    <property type="entry name" value="FCH"/>
    <property type="match status" value="1"/>
</dbReference>
<dbReference type="GO" id="GO:0005543">
    <property type="term" value="F:phospholipid binding"/>
    <property type="evidence" value="ECO:0007669"/>
    <property type="project" value="TreeGrafter"/>
</dbReference>
<dbReference type="RefSeq" id="XP_007417252.1">
    <property type="nucleotide sequence ID" value="XM_007417190.1"/>
</dbReference>
<dbReference type="InterPro" id="IPR031160">
    <property type="entry name" value="F_BAR_dom"/>
</dbReference>
<dbReference type="HOGENOM" id="CLU_003525_1_0_1"/>
<dbReference type="VEuPathDB" id="FungiDB:MELLADRAFT_94329"/>
<dbReference type="GeneID" id="18936851"/>
<dbReference type="GO" id="GO:0007010">
    <property type="term" value="P:cytoskeleton organization"/>
    <property type="evidence" value="ECO:0007669"/>
    <property type="project" value="TreeGrafter"/>
</dbReference>
<keyword evidence="2" id="KW-0963">Cytoplasm</keyword>
<evidence type="ECO:0000256" key="4">
    <source>
        <dbReference type="ARBA" id="ARBA00023212"/>
    </source>
</evidence>
<keyword evidence="4" id="KW-0206">Cytoskeleton</keyword>
<gene>
    <name evidence="8" type="ORF">MELLADRAFT_94329</name>
</gene>
<dbReference type="OrthoDB" id="19092at2759"/>
<dbReference type="InterPro" id="IPR001060">
    <property type="entry name" value="FCH_dom"/>
</dbReference>
<dbReference type="InterPro" id="IPR027267">
    <property type="entry name" value="AH/BAR_dom_sf"/>
</dbReference>
<reference evidence="9" key="1">
    <citation type="journal article" date="2011" name="Proc. Natl. Acad. Sci. U.S.A.">
        <title>Obligate biotrophy features unraveled by the genomic analysis of rust fungi.</title>
        <authorList>
            <person name="Duplessis S."/>
            <person name="Cuomo C.A."/>
            <person name="Lin Y.-C."/>
            <person name="Aerts A."/>
            <person name="Tisserant E."/>
            <person name="Veneault-Fourrey C."/>
            <person name="Joly D.L."/>
            <person name="Hacquard S."/>
            <person name="Amselem J."/>
            <person name="Cantarel B.L."/>
            <person name="Chiu R."/>
            <person name="Coutinho P.M."/>
            <person name="Feau N."/>
            <person name="Field M."/>
            <person name="Frey P."/>
            <person name="Gelhaye E."/>
            <person name="Goldberg J."/>
            <person name="Grabherr M.G."/>
            <person name="Kodira C.D."/>
            <person name="Kohler A."/>
            <person name="Kuees U."/>
            <person name="Lindquist E.A."/>
            <person name="Lucas S.M."/>
            <person name="Mago R."/>
            <person name="Mauceli E."/>
            <person name="Morin E."/>
            <person name="Murat C."/>
            <person name="Pangilinan J.L."/>
            <person name="Park R."/>
            <person name="Pearson M."/>
            <person name="Quesneville H."/>
            <person name="Rouhier N."/>
            <person name="Sakthikumar S."/>
            <person name="Salamov A.A."/>
            <person name="Schmutz J."/>
            <person name="Selles B."/>
            <person name="Shapiro H."/>
            <person name="Tanguay P."/>
            <person name="Tuskan G.A."/>
            <person name="Henrissat B."/>
            <person name="Van de Peer Y."/>
            <person name="Rouze P."/>
            <person name="Ellis J.G."/>
            <person name="Dodds P.N."/>
            <person name="Schein J.E."/>
            <person name="Zhong S."/>
            <person name="Hamelin R.C."/>
            <person name="Grigoriev I.V."/>
            <person name="Szabo L.J."/>
            <person name="Martin F."/>
        </authorList>
    </citation>
    <scope>NUCLEOTIDE SEQUENCE [LARGE SCALE GENOMIC DNA]</scope>
    <source>
        <strain evidence="9">98AG31 / pathotype 3-4-7</strain>
    </source>
</reference>
<evidence type="ECO:0000259" key="7">
    <source>
        <dbReference type="PROSITE" id="PS51741"/>
    </source>
</evidence>
<proteinExistence type="predicted"/>
<evidence type="ECO:0000256" key="3">
    <source>
        <dbReference type="ARBA" id="ARBA00022553"/>
    </source>
</evidence>
<dbReference type="KEGG" id="mlr:MELLADRAFT_94329"/>
<keyword evidence="5" id="KW-0175">Coiled coil</keyword>
<dbReference type="STRING" id="747676.F4S7B5"/>
<comment type="subcellular location">
    <subcellularLocation>
        <location evidence="1">Cytoplasm</location>
        <location evidence="1">Cytoskeleton</location>
    </subcellularLocation>
</comment>
<name>F4S7B5_MELLP</name>
<dbReference type="GO" id="GO:0120104">
    <property type="term" value="C:mitotic actomyosin contractile ring, proximal layer"/>
    <property type="evidence" value="ECO:0007669"/>
    <property type="project" value="TreeGrafter"/>
</dbReference>
<dbReference type="SMART" id="SM00055">
    <property type="entry name" value="FCH"/>
    <property type="match status" value="1"/>
</dbReference>
<dbReference type="PROSITE" id="PS51741">
    <property type="entry name" value="F_BAR"/>
    <property type="match status" value="1"/>
</dbReference>
<dbReference type="EMBL" id="GL883158">
    <property type="protein sequence ID" value="EGF99490.1"/>
    <property type="molecule type" value="Genomic_DNA"/>
</dbReference>
<feature type="compositionally biased region" description="Basic residues" evidence="6">
    <location>
        <begin position="13"/>
        <end position="24"/>
    </location>
</feature>
<evidence type="ECO:0000313" key="9">
    <source>
        <dbReference type="Proteomes" id="UP000001072"/>
    </source>
</evidence>
<dbReference type="eggNOG" id="KOG2398">
    <property type="taxonomic scope" value="Eukaryota"/>
</dbReference>
<dbReference type="PANTHER" id="PTHR23065:SF7">
    <property type="entry name" value="NOSTRIN, ISOFORM H"/>
    <property type="match status" value="1"/>
</dbReference>
<evidence type="ECO:0000313" key="8">
    <source>
        <dbReference type="EMBL" id="EGF99490.1"/>
    </source>
</evidence>
<dbReference type="SUPFAM" id="SSF103657">
    <property type="entry name" value="BAR/IMD domain-like"/>
    <property type="match status" value="1"/>
</dbReference>
<evidence type="ECO:0000256" key="1">
    <source>
        <dbReference type="ARBA" id="ARBA00004245"/>
    </source>
</evidence>
<dbReference type="Proteomes" id="UP000001072">
    <property type="component" value="Unassembled WGS sequence"/>
</dbReference>
<organism evidence="9">
    <name type="scientific">Melampsora larici-populina (strain 98AG31 / pathotype 3-4-7)</name>
    <name type="common">Poplar leaf rust fungus</name>
    <dbReference type="NCBI Taxonomy" id="747676"/>
    <lineage>
        <taxon>Eukaryota</taxon>
        <taxon>Fungi</taxon>
        <taxon>Dikarya</taxon>
        <taxon>Basidiomycota</taxon>
        <taxon>Pucciniomycotina</taxon>
        <taxon>Pucciniomycetes</taxon>
        <taxon>Pucciniales</taxon>
        <taxon>Melampsoraceae</taxon>
        <taxon>Melampsora</taxon>
    </lineage>
</organism>
<dbReference type="InParanoid" id="F4S7B5"/>
<sequence>MLRFRDLFQIPNRRSRPRRSRRRRNDSYSTSGDQHAHVPHAHLSDEYCNSFWGEAGYEKILHRVKTSDRVLTELKNWYKQRAAIEADYSKQLARLSKVNLFRAIGLEYGGINHSLECIREVTARSAHSHSELSRSFKKELELSAAKFIAKRDGARKNSSTVISPLIEKLHKKLIELQQLQEKARSKFEVDSIAVNGYGAQLHLVEGREKDRIGVKFDKASASISSTEKQYRVLTNNLEETSQEWTLQWKTFCDLIQDLEEDRIDFIQSSICTYTDSLSAVSLLEDAQCHLVRDAVEKCDTQTDIKKFIAQSGTGATLYCAPAYIDYAKGEHEETLGIRAHSQQKTANFTRNSSRITREPPTDTSRLVEELVQSIENGPGLQHASIQFRGSQSRVEDGRNIADMITSNSMASNIGYGMREVQPHSPLSYERAYTHDPRHHEAFTGHGILINR</sequence>
<dbReference type="PANTHER" id="PTHR23065">
    <property type="entry name" value="PROLINE-SERINE-THREONINE PHOSPHATASE INTERACTING PROTEIN 1"/>
    <property type="match status" value="1"/>
</dbReference>
<evidence type="ECO:0000256" key="2">
    <source>
        <dbReference type="ARBA" id="ARBA00022490"/>
    </source>
</evidence>
<evidence type="ECO:0000256" key="5">
    <source>
        <dbReference type="PROSITE-ProRule" id="PRU01077"/>
    </source>
</evidence>
<keyword evidence="3" id="KW-0597">Phosphoprotein</keyword>
<protein>
    <recommendedName>
        <fullName evidence="7">F-BAR domain-containing protein</fullName>
    </recommendedName>
</protein>
<feature type="region of interest" description="Disordered" evidence="6">
    <location>
        <begin position="13"/>
        <end position="37"/>
    </location>
</feature>
<evidence type="ECO:0000256" key="6">
    <source>
        <dbReference type="SAM" id="MobiDB-lite"/>
    </source>
</evidence>